<reference evidence="1 2" key="1">
    <citation type="submission" date="2024-01" db="EMBL/GenBank/DDBJ databases">
        <title>Genome assemblies of Stephania.</title>
        <authorList>
            <person name="Yang L."/>
        </authorList>
    </citation>
    <scope>NUCLEOTIDE SEQUENCE [LARGE SCALE GENOMIC DNA]</scope>
    <source>
        <strain evidence="1">QJT</strain>
        <tissue evidence="1">Leaf</tissue>
    </source>
</reference>
<sequence length="115" mass="13298">MISTNEAEFGVDLGKQLLQQFARGKSIPIAHNRLGKPVEAKYLCSIYIGQFCCGELLWKTNKMGKLGKADDYNPDCSFPLQRREICNEIHGDIFLDLDRYRQWLYCPGLFLLNYM</sequence>
<dbReference type="AlphaFoldDB" id="A0AAP0IJ51"/>
<protein>
    <submittedName>
        <fullName evidence="1">Uncharacterized protein</fullName>
    </submittedName>
</protein>
<accession>A0AAP0IJ51</accession>
<name>A0AAP0IJ51_9MAGN</name>
<proteinExistence type="predicted"/>
<organism evidence="1 2">
    <name type="scientific">Stephania japonica</name>
    <dbReference type="NCBI Taxonomy" id="461633"/>
    <lineage>
        <taxon>Eukaryota</taxon>
        <taxon>Viridiplantae</taxon>
        <taxon>Streptophyta</taxon>
        <taxon>Embryophyta</taxon>
        <taxon>Tracheophyta</taxon>
        <taxon>Spermatophyta</taxon>
        <taxon>Magnoliopsida</taxon>
        <taxon>Ranunculales</taxon>
        <taxon>Menispermaceae</taxon>
        <taxon>Menispermoideae</taxon>
        <taxon>Cissampelideae</taxon>
        <taxon>Stephania</taxon>
    </lineage>
</organism>
<keyword evidence="2" id="KW-1185">Reference proteome</keyword>
<gene>
    <name evidence="1" type="ORF">Sjap_015375</name>
</gene>
<comment type="caution">
    <text evidence="1">The sequence shown here is derived from an EMBL/GenBank/DDBJ whole genome shotgun (WGS) entry which is preliminary data.</text>
</comment>
<evidence type="ECO:0000313" key="2">
    <source>
        <dbReference type="Proteomes" id="UP001417504"/>
    </source>
</evidence>
<evidence type="ECO:0000313" key="1">
    <source>
        <dbReference type="EMBL" id="KAK9116428.1"/>
    </source>
</evidence>
<dbReference type="EMBL" id="JBBNAE010000006">
    <property type="protein sequence ID" value="KAK9116428.1"/>
    <property type="molecule type" value="Genomic_DNA"/>
</dbReference>
<dbReference type="Proteomes" id="UP001417504">
    <property type="component" value="Unassembled WGS sequence"/>
</dbReference>